<evidence type="ECO:0000313" key="7">
    <source>
        <dbReference type="Proteomes" id="UP000748531"/>
    </source>
</evidence>
<dbReference type="InterPro" id="IPR017938">
    <property type="entry name" value="Riboflavin_synthase-like_b-brl"/>
</dbReference>
<evidence type="ECO:0000313" key="6">
    <source>
        <dbReference type="EMBL" id="KAF5394615.1"/>
    </source>
</evidence>
<keyword evidence="3" id="KW-0274">FAD</keyword>
<protein>
    <submittedName>
        <fullName evidence="6">Methionine synthase reductase mitochondrial</fullName>
    </submittedName>
</protein>
<dbReference type="InterPro" id="IPR017927">
    <property type="entry name" value="FAD-bd_FR_type"/>
</dbReference>
<dbReference type="InterPro" id="IPR023173">
    <property type="entry name" value="NADPH_Cyt_P450_Rdtase_alpha"/>
</dbReference>
<comment type="caution">
    <text evidence="6">The sequence shown here is derived from an EMBL/GenBank/DDBJ whole genome shotgun (WGS) entry which is preliminary data.</text>
</comment>
<dbReference type="PROSITE" id="PS51384">
    <property type="entry name" value="FAD_FR"/>
    <property type="match status" value="1"/>
</dbReference>
<dbReference type="GO" id="GO:0050667">
    <property type="term" value="P:homocysteine metabolic process"/>
    <property type="evidence" value="ECO:0007669"/>
    <property type="project" value="TreeGrafter"/>
</dbReference>
<dbReference type="Gene3D" id="3.40.50.80">
    <property type="entry name" value="Nucleotide-binding domain of ferredoxin-NADP reductase (FNR) module"/>
    <property type="match status" value="1"/>
</dbReference>
<organism evidence="6 7">
    <name type="scientific">Paragonimus heterotremus</name>
    <dbReference type="NCBI Taxonomy" id="100268"/>
    <lineage>
        <taxon>Eukaryota</taxon>
        <taxon>Metazoa</taxon>
        <taxon>Spiralia</taxon>
        <taxon>Lophotrochozoa</taxon>
        <taxon>Platyhelminthes</taxon>
        <taxon>Trematoda</taxon>
        <taxon>Digenea</taxon>
        <taxon>Plagiorchiida</taxon>
        <taxon>Troglotremata</taxon>
        <taxon>Troglotrematidae</taxon>
        <taxon>Paragonimus</taxon>
    </lineage>
</organism>
<dbReference type="Gene3D" id="2.40.30.10">
    <property type="entry name" value="Translation factors"/>
    <property type="match status" value="1"/>
</dbReference>
<evidence type="ECO:0000256" key="1">
    <source>
        <dbReference type="ARBA" id="ARBA00001974"/>
    </source>
</evidence>
<proteinExistence type="predicted"/>
<dbReference type="GO" id="GO:0050660">
    <property type="term" value="F:flavin adenine dinucleotide binding"/>
    <property type="evidence" value="ECO:0007669"/>
    <property type="project" value="TreeGrafter"/>
</dbReference>
<dbReference type="GO" id="GO:0030586">
    <property type="term" value="F:[methionine synthase] reductase (NADPH) activity"/>
    <property type="evidence" value="ECO:0007669"/>
    <property type="project" value="TreeGrafter"/>
</dbReference>
<comment type="cofactor">
    <cofactor evidence="1">
        <name>FAD</name>
        <dbReference type="ChEBI" id="CHEBI:57692"/>
    </cofactor>
</comment>
<keyword evidence="4" id="KW-0560">Oxidoreductase</keyword>
<dbReference type="GO" id="GO:0009086">
    <property type="term" value="P:methionine biosynthetic process"/>
    <property type="evidence" value="ECO:0007669"/>
    <property type="project" value="TreeGrafter"/>
</dbReference>
<keyword evidence="7" id="KW-1185">Reference proteome</keyword>
<name>A0A8J4WLB0_9TREM</name>
<dbReference type="Proteomes" id="UP000748531">
    <property type="component" value="Unassembled WGS sequence"/>
</dbReference>
<dbReference type="PRINTS" id="PR00371">
    <property type="entry name" value="FPNCR"/>
</dbReference>
<dbReference type="GO" id="GO:0005829">
    <property type="term" value="C:cytosol"/>
    <property type="evidence" value="ECO:0007669"/>
    <property type="project" value="TreeGrafter"/>
</dbReference>
<evidence type="ECO:0000256" key="4">
    <source>
        <dbReference type="ARBA" id="ARBA00023002"/>
    </source>
</evidence>
<keyword evidence="2" id="KW-0285">Flavoprotein</keyword>
<dbReference type="SUPFAM" id="SSF52343">
    <property type="entry name" value="Ferredoxin reductase-like, C-terminal NADP-linked domain"/>
    <property type="match status" value="1"/>
</dbReference>
<evidence type="ECO:0000256" key="3">
    <source>
        <dbReference type="ARBA" id="ARBA00022827"/>
    </source>
</evidence>
<evidence type="ECO:0000256" key="2">
    <source>
        <dbReference type="ARBA" id="ARBA00022630"/>
    </source>
</evidence>
<sequence length="565" mass="63183">MTESLTTAAASLSIDPCRPALLESDSNDGSVLVLLGDKEASSLPGDVQHLTFPKLPPCSLTVIPGGDETALAEPSVELFESTVLPAAASNLLCGTLNALEQLTFGDSKMVYRATLALVGDSRVRFQPGDSLALLCPNSNRDVNWLLDRIDLGPISNPESPLIVQSAGVRPAPPWLLPGSFVSARFLLTYCCELHIPVSRRITRLLADCCFSNPKDSFTRRQVLRLLQLSSREGNELFDKFIRRADVTLFDLLCSFPACRIPLSRLLEILPRLQPRAYTLISLDQESYIVDNGRDVQTLCFLFTRVDFPSLPDDSSGGLLRYQHRKHGLCTGWLERIWNGRLATSYPHLYFYIRKNLNGFRLPDDVYQPVIMIAAGTGLAPFISFIRRHRIECFKRSEFPPRLWLIFGCRSPTTSLLLATEIANALSDGVLYRCCLCFSRYHMNSKQTVIHDCMPVELQRQACLHTEARYVQDCISLGSHQKTLTREQKALTDLIIRQNAKIMVCGESKGMAPAVAASWARLIGVALRCTGDDKSAFDLTDADSIRGQEFIKQMRSEKRYLEDIWT</sequence>
<dbReference type="PANTHER" id="PTHR19384:SF84">
    <property type="entry name" value="METHIONINE SYNTHASE REDUCTASE"/>
    <property type="match status" value="1"/>
</dbReference>
<dbReference type="InterPro" id="IPR003097">
    <property type="entry name" value="CysJ-like_FAD-binding"/>
</dbReference>
<dbReference type="SUPFAM" id="SSF63380">
    <property type="entry name" value="Riboflavin synthase domain-like"/>
    <property type="match status" value="1"/>
</dbReference>
<evidence type="ECO:0000259" key="5">
    <source>
        <dbReference type="PROSITE" id="PS51384"/>
    </source>
</evidence>
<dbReference type="Pfam" id="PF00667">
    <property type="entry name" value="FAD_binding_1"/>
    <property type="match status" value="1"/>
</dbReference>
<dbReference type="OrthoDB" id="1856718at2759"/>
<dbReference type="EMBL" id="LUCH01018035">
    <property type="protein sequence ID" value="KAF5394615.1"/>
    <property type="molecule type" value="Genomic_DNA"/>
</dbReference>
<dbReference type="InterPro" id="IPR001433">
    <property type="entry name" value="OxRdtase_FAD/NAD-bd"/>
</dbReference>
<dbReference type="GO" id="GO:0010181">
    <property type="term" value="F:FMN binding"/>
    <property type="evidence" value="ECO:0007669"/>
    <property type="project" value="TreeGrafter"/>
</dbReference>
<feature type="domain" description="FAD-binding FR-type" evidence="5">
    <location>
        <begin position="89"/>
        <end position="362"/>
    </location>
</feature>
<dbReference type="PANTHER" id="PTHR19384">
    <property type="entry name" value="NITRIC OXIDE SYNTHASE-RELATED"/>
    <property type="match status" value="1"/>
</dbReference>
<dbReference type="InterPro" id="IPR039261">
    <property type="entry name" value="FNR_nucleotide-bd"/>
</dbReference>
<dbReference type="InterPro" id="IPR001709">
    <property type="entry name" value="Flavoprot_Pyr_Nucl_cyt_Rdtase"/>
</dbReference>
<accession>A0A8J4WLB0</accession>
<dbReference type="Gene3D" id="1.20.990.10">
    <property type="entry name" value="NADPH-cytochrome p450 Reductase, Chain A, domain 3"/>
    <property type="match status" value="1"/>
</dbReference>
<reference evidence="6" key="1">
    <citation type="submission" date="2019-05" db="EMBL/GenBank/DDBJ databases">
        <title>Annotation for the trematode Paragonimus heterotremus.</title>
        <authorList>
            <person name="Choi Y.-J."/>
        </authorList>
    </citation>
    <scope>NUCLEOTIDE SEQUENCE</scope>
    <source>
        <strain evidence="6">LC</strain>
    </source>
</reference>
<dbReference type="Pfam" id="PF00175">
    <property type="entry name" value="NAD_binding_1"/>
    <property type="match status" value="1"/>
</dbReference>
<dbReference type="AlphaFoldDB" id="A0A8J4WLB0"/>
<gene>
    <name evidence="6" type="ORF">PHET_10905</name>
</gene>